<proteinExistence type="predicted"/>
<keyword evidence="1" id="KW-0472">Membrane</keyword>
<feature type="transmembrane region" description="Helical" evidence="1">
    <location>
        <begin position="208"/>
        <end position="229"/>
    </location>
</feature>
<evidence type="ECO:0000256" key="1">
    <source>
        <dbReference type="SAM" id="Phobius"/>
    </source>
</evidence>
<dbReference type="AlphaFoldDB" id="A0A6A4GPJ5"/>
<evidence type="ECO:0000313" key="3">
    <source>
        <dbReference type="Proteomes" id="UP000799118"/>
    </source>
</evidence>
<organism evidence="2 3">
    <name type="scientific">Gymnopus androsaceus JB14</name>
    <dbReference type="NCBI Taxonomy" id="1447944"/>
    <lineage>
        <taxon>Eukaryota</taxon>
        <taxon>Fungi</taxon>
        <taxon>Dikarya</taxon>
        <taxon>Basidiomycota</taxon>
        <taxon>Agaricomycotina</taxon>
        <taxon>Agaricomycetes</taxon>
        <taxon>Agaricomycetidae</taxon>
        <taxon>Agaricales</taxon>
        <taxon>Marasmiineae</taxon>
        <taxon>Omphalotaceae</taxon>
        <taxon>Gymnopus</taxon>
    </lineage>
</organism>
<protein>
    <submittedName>
        <fullName evidence="2">Uncharacterized protein</fullName>
    </submittedName>
</protein>
<sequence length="237" mass="26092">MHWVPDSISTGGGLEFTVCIGPKASGPITYIFPYEPSAFGARKHSTAIVPPLARIRSSVVRRRKVNVQPPSYAFLGTTPPKVGNPGGLDANADITELVVEHDDDDSADDVFKVEEKPMVEELPMTPATHWSFRDRLTMEYEPTWSECGGIAPYHHIVAHTKKLHYSHSTFTLPETHFPVPQKLLAAIAALGDSDPNPDPHPPVPLDRLFASIAGAEITLVVFVFLTLLVKSRVRIWI</sequence>
<reference evidence="2" key="1">
    <citation type="journal article" date="2019" name="Environ. Microbiol.">
        <title>Fungal ecological strategies reflected in gene transcription - a case study of two litter decomposers.</title>
        <authorList>
            <person name="Barbi F."/>
            <person name="Kohler A."/>
            <person name="Barry K."/>
            <person name="Baskaran P."/>
            <person name="Daum C."/>
            <person name="Fauchery L."/>
            <person name="Ihrmark K."/>
            <person name="Kuo A."/>
            <person name="LaButti K."/>
            <person name="Lipzen A."/>
            <person name="Morin E."/>
            <person name="Grigoriev I.V."/>
            <person name="Henrissat B."/>
            <person name="Lindahl B."/>
            <person name="Martin F."/>
        </authorList>
    </citation>
    <scope>NUCLEOTIDE SEQUENCE</scope>
    <source>
        <strain evidence="2">JB14</strain>
    </source>
</reference>
<gene>
    <name evidence="2" type="ORF">BT96DRAFT_948145</name>
</gene>
<evidence type="ECO:0000313" key="2">
    <source>
        <dbReference type="EMBL" id="KAE9387712.1"/>
    </source>
</evidence>
<keyword evidence="3" id="KW-1185">Reference proteome</keyword>
<dbReference type="EMBL" id="ML769784">
    <property type="protein sequence ID" value="KAE9387712.1"/>
    <property type="molecule type" value="Genomic_DNA"/>
</dbReference>
<keyword evidence="1" id="KW-1133">Transmembrane helix</keyword>
<keyword evidence="1" id="KW-0812">Transmembrane</keyword>
<name>A0A6A4GPJ5_9AGAR</name>
<dbReference type="Proteomes" id="UP000799118">
    <property type="component" value="Unassembled WGS sequence"/>
</dbReference>
<accession>A0A6A4GPJ5</accession>